<dbReference type="OrthoDB" id="2745898at2759"/>
<protein>
    <submittedName>
        <fullName evidence="1">Uncharacterized protein</fullName>
    </submittedName>
</protein>
<dbReference type="AlphaFoldDB" id="A0A9P5TQE4"/>
<gene>
    <name evidence="1" type="ORF">CPB84DRAFT_1745721</name>
</gene>
<proteinExistence type="predicted"/>
<evidence type="ECO:0000313" key="1">
    <source>
        <dbReference type="EMBL" id="KAF8904693.1"/>
    </source>
</evidence>
<dbReference type="Proteomes" id="UP000724874">
    <property type="component" value="Unassembled WGS sequence"/>
</dbReference>
<accession>A0A9P5TQE4</accession>
<dbReference type="EMBL" id="JADNYJ010000025">
    <property type="protein sequence ID" value="KAF8904693.1"/>
    <property type="molecule type" value="Genomic_DNA"/>
</dbReference>
<evidence type="ECO:0000313" key="2">
    <source>
        <dbReference type="Proteomes" id="UP000724874"/>
    </source>
</evidence>
<organism evidence="1 2">
    <name type="scientific">Gymnopilus junonius</name>
    <name type="common">Spectacular rustgill mushroom</name>
    <name type="synonym">Gymnopilus spectabilis subsp. junonius</name>
    <dbReference type="NCBI Taxonomy" id="109634"/>
    <lineage>
        <taxon>Eukaryota</taxon>
        <taxon>Fungi</taxon>
        <taxon>Dikarya</taxon>
        <taxon>Basidiomycota</taxon>
        <taxon>Agaricomycotina</taxon>
        <taxon>Agaricomycetes</taxon>
        <taxon>Agaricomycetidae</taxon>
        <taxon>Agaricales</taxon>
        <taxon>Agaricineae</taxon>
        <taxon>Hymenogastraceae</taxon>
        <taxon>Gymnopilus</taxon>
    </lineage>
</organism>
<sequence length="156" mass="17650">MAQDTFEVARVAGATLQRLKWTSTPYYGFVETCLDVIDLSVMPVLTFLSVSTPLDKDYIAKLTNMMQSMVVESKLQVLEIVCDYHVLPDEMTVSTWRWDKLDASLTSAAHPNLQKVVVVIKKSRISNHKPIRDYEEHCEEALSLLKTNSQGCRARG</sequence>
<name>A0A9P5TQE4_GYMJU</name>
<comment type="caution">
    <text evidence="1">The sequence shown here is derived from an EMBL/GenBank/DDBJ whole genome shotgun (WGS) entry which is preliminary data.</text>
</comment>
<keyword evidence="2" id="KW-1185">Reference proteome</keyword>
<reference evidence="1" key="1">
    <citation type="submission" date="2020-11" db="EMBL/GenBank/DDBJ databases">
        <authorList>
            <consortium name="DOE Joint Genome Institute"/>
            <person name="Ahrendt S."/>
            <person name="Riley R."/>
            <person name="Andreopoulos W."/>
            <person name="LaButti K."/>
            <person name="Pangilinan J."/>
            <person name="Ruiz-duenas F.J."/>
            <person name="Barrasa J.M."/>
            <person name="Sanchez-Garcia M."/>
            <person name="Camarero S."/>
            <person name="Miyauchi S."/>
            <person name="Serrano A."/>
            <person name="Linde D."/>
            <person name="Babiker R."/>
            <person name="Drula E."/>
            <person name="Ayuso-Fernandez I."/>
            <person name="Pacheco R."/>
            <person name="Padilla G."/>
            <person name="Ferreira P."/>
            <person name="Barriuso J."/>
            <person name="Kellner H."/>
            <person name="Castanera R."/>
            <person name="Alfaro M."/>
            <person name="Ramirez L."/>
            <person name="Pisabarro A.G."/>
            <person name="Kuo A."/>
            <person name="Tritt A."/>
            <person name="Lipzen A."/>
            <person name="He G."/>
            <person name="Yan M."/>
            <person name="Ng V."/>
            <person name="Cullen D."/>
            <person name="Martin F."/>
            <person name="Rosso M.-N."/>
            <person name="Henrissat B."/>
            <person name="Hibbett D."/>
            <person name="Martinez A.T."/>
            <person name="Grigoriev I.V."/>
        </authorList>
    </citation>
    <scope>NUCLEOTIDE SEQUENCE</scope>
    <source>
        <strain evidence="1">AH 44721</strain>
    </source>
</reference>